<protein>
    <recommendedName>
        <fullName evidence="5 6">[Ribosomal protein bS18]-alanine N-acetyltransferase</fullName>
        <ecNumber evidence="5 6">2.3.1.266</ecNumber>
    </recommendedName>
</protein>
<evidence type="ECO:0000256" key="3">
    <source>
        <dbReference type="ARBA" id="ARBA00022679"/>
    </source>
</evidence>
<evidence type="ECO:0000256" key="5">
    <source>
        <dbReference type="HAMAP-Rule" id="MF_02210"/>
    </source>
</evidence>
<gene>
    <name evidence="5 8" type="primary">rimI</name>
    <name evidence="8" type="ORF">HHL15_02900</name>
</gene>
<dbReference type="GO" id="GO:0005737">
    <property type="term" value="C:cytoplasm"/>
    <property type="evidence" value="ECO:0007669"/>
    <property type="project" value="UniProtKB-SubCell"/>
</dbReference>
<evidence type="ECO:0000259" key="7">
    <source>
        <dbReference type="PROSITE" id="PS51186"/>
    </source>
</evidence>
<dbReference type="PROSITE" id="PS51186">
    <property type="entry name" value="GNAT"/>
    <property type="match status" value="1"/>
</dbReference>
<dbReference type="Proteomes" id="UP000580043">
    <property type="component" value="Unassembled WGS sequence"/>
</dbReference>
<organism evidence="8 9">
    <name type="scientific">Zoogloea dura</name>
    <dbReference type="NCBI Taxonomy" id="2728840"/>
    <lineage>
        <taxon>Bacteria</taxon>
        <taxon>Pseudomonadati</taxon>
        <taxon>Pseudomonadota</taxon>
        <taxon>Betaproteobacteria</taxon>
        <taxon>Rhodocyclales</taxon>
        <taxon>Zoogloeaceae</taxon>
        <taxon>Zoogloea</taxon>
    </lineage>
</organism>
<dbReference type="EC" id="2.3.1.266" evidence="5 6"/>
<dbReference type="PANTHER" id="PTHR43420:SF51">
    <property type="entry name" value="PEPTIDYL-LYSINE N-ACETYLTRANSFERASE YIAC"/>
    <property type="match status" value="1"/>
</dbReference>
<feature type="domain" description="N-acetyltransferase" evidence="7">
    <location>
        <begin position="1"/>
        <end position="141"/>
    </location>
</feature>
<evidence type="ECO:0000313" key="9">
    <source>
        <dbReference type="Proteomes" id="UP000580043"/>
    </source>
</evidence>
<evidence type="ECO:0000256" key="4">
    <source>
        <dbReference type="ARBA" id="ARBA00023315"/>
    </source>
</evidence>
<proteinExistence type="inferred from homology"/>
<dbReference type="InterPro" id="IPR000182">
    <property type="entry name" value="GNAT_dom"/>
</dbReference>
<sequence>MQQHDLEWVAGQDTLLYPFPWSSGNFADSMEAGYGCWLMREQGLPVGYAVLMMVIDEAHILNISVAKACQGRGLGRRLLDHLARVARQAGARQLLLEVRPSNTAALALYARRGFETIGRRKGYYPAQAGREDAIVMRLSLGDCPDDAAA</sequence>
<keyword evidence="3 5" id="KW-0808">Transferase</keyword>
<comment type="caution">
    <text evidence="8">The sequence shown here is derived from an EMBL/GenBank/DDBJ whole genome shotgun (WGS) entry which is preliminary data.</text>
</comment>
<keyword evidence="2 5" id="KW-0963">Cytoplasm</keyword>
<dbReference type="GO" id="GO:0005840">
    <property type="term" value="C:ribosome"/>
    <property type="evidence" value="ECO:0007669"/>
    <property type="project" value="UniProtKB-KW"/>
</dbReference>
<dbReference type="HAMAP" id="MF_02210">
    <property type="entry name" value="RimI"/>
    <property type="match status" value="1"/>
</dbReference>
<keyword evidence="4 5" id="KW-0012">Acyltransferase</keyword>
<dbReference type="CDD" id="cd04301">
    <property type="entry name" value="NAT_SF"/>
    <property type="match status" value="1"/>
</dbReference>
<keyword evidence="8" id="KW-0687">Ribonucleoprotein</keyword>
<keyword evidence="8" id="KW-0689">Ribosomal protein</keyword>
<accession>A0A848FXS1</accession>
<dbReference type="SUPFAM" id="SSF55729">
    <property type="entry name" value="Acyl-CoA N-acyltransferases (Nat)"/>
    <property type="match status" value="1"/>
</dbReference>
<reference evidence="8 9" key="1">
    <citation type="submission" date="2020-04" db="EMBL/GenBank/DDBJ databases">
        <title>Zoogloea sp. G-4-1-14 isolated from soil.</title>
        <authorList>
            <person name="Dahal R.H."/>
        </authorList>
    </citation>
    <scope>NUCLEOTIDE SEQUENCE [LARGE SCALE GENOMIC DNA]</scope>
    <source>
        <strain evidence="8 9">G-4-1-14</strain>
    </source>
</reference>
<dbReference type="PANTHER" id="PTHR43420">
    <property type="entry name" value="ACETYLTRANSFERASE"/>
    <property type="match status" value="1"/>
</dbReference>
<dbReference type="Pfam" id="PF00583">
    <property type="entry name" value="Acetyltransf_1"/>
    <property type="match status" value="1"/>
</dbReference>
<comment type="caution">
    <text evidence="5">Lacks conserved residue(s) required for the propagation of feature annotation.</text>
</comment>
<dbReference type="InterPro" id="IPR043690">
    <property type="entry name" value="RimI"/>
</dbReference>
<dbReference type="GO" id="GO:0008999">
    <property type="term" value="F:protein-N-terminal-alanine acetyltransferase activity"/>
    <property type="evidence" value="ECO:0007669"/>
    <property type="project" value="UniProtKB-UniRule"/>
</dbReference>
<comment type="subcellular location">
    <subcellularLocation>
        <location evidence="5 6">Cytoplasm</location>
    </subcellularLocation>
</comment>
<evidence type="ECO:0000313" key="8">
    <source>
        <dbReference type="EMBL" id="NML24678.1"/>
    </source>
</evidence>
<dbReference type="EMBL" id="JABBGA010000001">
    <property type="protein sequence ID" value="NML24678.1"/>
    <property type="molecule type" value="Genomic_DNA"/>
</dbReference>
<dbReference type="RefSeq" id="WP_169144286.1">
    <property type="nucleotide sequence ID" value="NZ_JABBGA010000001.1"/>
</dbReference>
<evidence type="ECO:0000256" key="6">
    <source>
        <dbReference type="RuleBase" id="RU363094"/>
    </source>
</evidence>
<comment type="catalytic activity">
    <reaction evidence="5 6">
        <text>N-terminal L-alanyl-[ribosomal protein bS18] + acetyl-CoA = N-terminal N(alpha)-acetyl-L-alanyl-[ribosomal protein bS18] + CoA + H(+)</text>
        <dbReference type="Rhea" id="RHEA:43756"/>
        <dbReference type="Rhea" id="RHEA-COMP:10676"/>
        <dbReference type="Rhea" id="RHEA-COMP:10677"/>
        <dbReference type="ChEBI" id="CHEBI:15378"/>
        <dbReference type="ChEBI" id="CHEBI:57287"/>
        <dbReference type="ChEBI" id="CHEBI:57288"/>
        <dbReference type="ChEBI" id="CHEBI:64718"/>
        <dbReference type="ChEBI" id="CHEBI:83683"/>
        <dbReference type="EC" id="2.3.1.266"/>
    </reaction>
</comment>
<comment type="function">
    <text evidence="5 6">Acetylates the N-terminal alanine of ribosomal protein bS18.</text>
</comment>
<feature type="active site" description="Proton acceptor" evidence="5">
    <location>
        <position position="97"/>
    </location>
</feature>
<dbReference type="InterPro" id="IPR050680">
    <property type="entry name" value="YpeA/RimI_acetyltransf"/>
</dbReference>
<dbReference type="Gene3D" id="3.40.630.30">
    <property type="match status" value="1"/>
</dbReference>
<feature type="binding site" evidence="5">
    <location>
        <position position="102"/>
    </location>
    <ligand>
        <name>acetyl-CoA</name>
        <dbReference type="ChEBI" id="CHEBI:57288"/>
    </ligand>
</feature>
<keyword evidence="9" id="KW-1185">Reference proteome</keyword>
<evidence type="ECO:0000256" key="2">
    <source>
        <dbReference type="ARBA" id="ARBA00022490"/>
    </source>
</evidence>
<dbReference type="NCBIfam" id="TIGR01575">
    <property type="entry name" value="rimI"/>
    <property type="match status" value="1"/>
</dbReference>
<name>A0A848FXS1_9RHOO</name>
<dbReference type="InterPro" id="IPR016181">
    <property type="entry name" value="Acyl_CoA_acyltransferase"/>
</dbReference>
<dbReference type="AlphaFoldDB" id="A0A848FXS1"/>
<comment type="similarity">
    <text evidence="1 5 6">Belongs to the acetyltransferase family. RimI subfamily.</text>
</comment>
<evidence type="ECO:0000256" key="1">
    <source>
        <dbReference type="ARBA" id="ARBA00005395"/>
    </source>
</evidence>
<feature type="active site" description="Proton donor" evidence="5">
    <location>
        <position position="109"/>
    </location>
</feature>
<dbReference type="InterPro" id="IPR006464">
    <property type="entry name" value="AcTrfase_RimI/Ard1"/>
</dbReference>